<comment type="caution">
    <text evidence="2">The sequence shown here is derived from an EMBL/GenBank/DDBJ whole genome shotgun (WGS) entry which is preliminary data.</text>
</comment>
<name>A3ZNZ7_9BACT</name>
<proteinExistence type="predicted"/>
<protein>
    <recommendedName>
        <fullName evidence="4">Carboxypeptidase regulatory-like domain-containing protein</fullName>
    </recommendedName>
</protein>
<feature type="region of interest" description="Disordered" evidence="1">
    <location>
        <begin position="81"/>
        <end position="105"/>
    </location>
</feature>
<evidence type="ECO:0000313" key="2">
    <source>
        <dbReference type="EMBL" id="EAQ82045.1"/>
    </source>
</evidence>
<dbReference type="EMBL" id="AANZ01000003">
    <property type="protein sequence ID" value="EAQ82045.1"/>
    <property type="molecule type" value="Genomic_DNA"/>
</dbReference>
<dbReference type="HOGENOM" id="CLU_113730_5_1_0"/>
<evidence type="ECO:0008006" key="4">
    <source>
        <dbReference type="Google" id="ProtNLM"/>
    </source>
</evidence>
<organism evidence="2 3">
    <name type="scientific">Blastopirellula marina DSM 3645</name>
    <dbReference type="NCBI Taxonomy" id="314230"/>
    <lineage>
        <taxon>Bacteria</taxon>
        <taxon>Pseudomonadati</taxon>
        <taxon>Planctomycetota</taxon>
        <taxon>Planctomycetia</taxon>
        <taxon>Pirellulales</taxon>
        <taxon>Pirellulaceae</taxon>
        <taxon>Blastopirellula</taxon>
    </lineage>
</organism>
<sequence>MTTWLVVGCSNQVLLDGAAKTTVTVTLDDAPVEEAAVVFTPVEGGRSASGRTDVSGVAQMGTARVGDGVFPGEYKIVIVKSIDDPSTPPPAEEDQHEHTGRGRPVYAKQIYLVPKKYISTSTSDLSTVVEADVENEVTLKLNSK</sequence>
<accession>A3ZNZ7</accession>
<dbReference type="AlphaFoldDB" id="A3ZNZ7"/>
<dbReference type="Proteomes" id="UP000004358">
    <property type="component" value="Unassembled WGS sequence"/>
</dbReference>
<gene>
    <name evidence="2" type="ORF">DSM3645_17875</name>
</gene>
<evidence type="ECO:0000313" key="3">
    <source>
        <dbReference type="Proteomes" id="UP000004358"/>
    </source>
</evidence>
<reference evidence="2 3" key="1">
    <citation type="submission" date="2006-02" db="EMBL/GenBank/DDBJ databases">
        <authorList>
            <person name="Amann R."/>
            <person name="Ferriera S."/>
            <person name="Johnson J."/>
            <person name="Kravitz S."/>
            <person name="Halpern A."/>
            <person name="Remington K."/>
            <person name="Beeson K."/>
            <person name="Tran B."/>
            <person name="Rogers Y.-H."/>
            <person name="Friedman R."/>
            <person name="Venter J.C."/>
        </authorList>
    </citation>
    <scope>NUCLEOTIDE SEQUENCE [LARGE SCALE GENOMIC DNA]</scope>
    <source>
        <strain evidence="2 3">DSM 3645</strain>
    </source>
</reference>
<evidence type="ECO:0000256" key="1">
    <source>
        <dbReference type="SAM" id="MobiDB-lite"/>
    </source>
</evidence>